<dbReference type="InterPro" id="IPR005821">
    <property type="entry name" value="Ion_trans_dom"/>
</dbReference>
<dbReference type="InterPro" id="IPR028325">
    <property type="entry name" value="VG_K_chnl"/>
</dbReference>
<accession>Q16976</accession>
<dbReference type="InterPro" id="IPR003131">
    <property type="entry name" value="T1-type_BTB"/>
</dbReference>
<dbReference type="SUPFAM" id="SSF81324">
    <property type="entry name" value="Voltage-gated potassium channels"/>
    <property type="match status" value="1"/>
</dbReference>
<dbReference type="Pfam" id="PF02214">
    <property type="entry name" value="BTB_2"/>
    <property type="match status" value="1"/>
</dbReference>
<dbReference type="AlphaFoldDB" id="Q16976"/>
<dbReference type="GO" id="GO:0005251">
    <property type="term" value="F:delayed rectifier potassium channel activity"/>
    <property type="evidence" value="ECO:0007669"/>
    <property type="project" value="TreeGrafter"/>
</dbReference>
<feature type="transmembrane region" description="Helical" evidence="13">
    <location>
        <begin position="334"/>
        <end position="353"/>
    </location>
</feature>
<dbReference type="RefSeq" id="NP_001191593.1">
    <property type="nucleotide sequence ID" value="NM_001204664.1"/>
</dbReference>
<feature type="transmembrane region" description="Helical" evidence="13">
    <location>
        <begin position="213"/>
        <end position="233"/>
    </location>
</feature>
<dbReference type="PANTHER" id="PTHR11537">
    <property type="entry name" value="VOLTAGE-GATED POTASSIUM CHANNEL"/>
    <property type="match status" value="1"/>
</dbReference>
<feature type="transmembrane region" description="Helical" evidence="13">
    <location>
        <begin position="373"/>
        <end position="394"/>
    </location>
</feature>
<keyword evidence="16" id="KW-1185">Reference proteome</keyword>
<evidence type="ECO:0000256" key="11">
    <source>
        <dbReference type="ARBA" id="ARBA00023303"/>
    </source>
</evidence>
<dbReference type="OrthoDB" id="10025005at2759"/>
<evidence type="ECO:0000313" key="17">
    <source>
        <dbReference type="RefSeq" id="NP_001191593.1"/>
    </source>
</evidence>
<evidence type="ECO:0000256" key="4">
    <source>
        <dbReference type="ARBA" id="ARBA00022692"/>
    </source>
</evidence>
<dbReference type="FunFam" id="1.10.287.70:FF:000002">
    <property type="entry name" value="Potassium voltage-gated channel subfamily a member"/>
    <property type="match status" value="1"/>
</dbReference>
<dbReference type="GO" id="GO:0008076">
    <property type="term" value="C:voltage-gated potassium channel complex"/>
    <property type="evidence" value="ECO:0007669"/>
    <property type="project" value="InterPro"/>
</dbReference>
<evidence type="ECO:0000256" key="6">
    <source>
        <dbReference type="ARBA" id="ARBA00022882"/>
    </source>
</evidence>
<comment type="subcellular location">
    <subcellularLocation>
        <location evidence="1">Membrane</location>
        <topology evidence="1">Multi-pass membrane protein</topology>
    </subcellularLocation>
</comment>
<proteinExistence type="evidence at transcript level"/>
<feature type="transmembrane region" description="Helical" evidence="13">
    <location>
        <begin position="270"/>
        <end position="290"/>
    </location>
</feature>
<dbReference type="GO" id="GO:0051260">
    <property type="term" value="P:protein homooligomerization"/>
    <property type="evidence" value="ECO:0007669"/>
    <property type="project" value="InterPro"/>
</dbReference>
<dbReference type="Gene3D" id="1.10.287.70">
    <property type="match status" value="1"/>
</dbReference>
<dbReference type="InterPro" id="IPR011333">
    <property type="entry name" value="SKP1/BTB/POZ_sf"/>
</dbReference>
<dbReference type="InterPro" id="IPR003968">
    <property type="entry name" value="K_chnl_volt-dep_Kv"/>
</dbReference>
<evidence type="ECO:0000256" key="10">
    <source>
        <dbReference type="ARBA" id="ARBA00023136"/>
    </source>
</evidence>
<reference evidence="17" key="2">
    <citation type="submission" date="2025-05" db="UniProtKB">
        <authorList>
            <consortium name="RefSeq"/>
        </authorList>
    </citation>
    <scope>IDENTIFICATION</scope>
</reference>
<keyword evidence="2" id="KW-0813">Transport</keyword>
<name>Q16976_APLCA</name>
<evidence type="ECO:0000256" key="2">
    <source>
        <dbReference type="ARBA" id="ARBA00022448"/>
    </source>
</evidence>
<gene>
    <name evidence="17" type="primary">LOC100533376</name>
</gene>
<feature type="domain" description="BTB" evidence="14">
    <location>
        <begin position="64"/>
        <end position="163"/>
    </location>
</feature>
<feature type="transmembrane region" description="Helical" evidence="13">
    <location>
        <begin position="406"/>
        <end position="425"/>
    </location>
</feature>
<keyword evidence="4 13" id="KW-0812">Transmembrane</keyword>
<dbReference type="Gene3D" id="1.20.120.350">
    <property type="entry name" value="Voltage-gated potassium channels. Chain C"/>
    <property type="match status" value="1"/>
</dbReference>
<evidence type="ECO:0000259" key="14">
    <source>
        <dbReference type="SMART" id="SM00225"/>
    </source>
</evidence>
<evidence type="ECO:0000256" key="1">
    <source>
        <dbReference type="ARBA" id="ARBA00004141"/>
    </source>
</evidence>
<keyword evidence="8 13" id="KW-1133">Transmembrane helix</keyword>
<keyword evidence="11 15" id="KW-0407">Ion channel</keyword>
<feature type="region of interest" description="Disordered" evidence="12">
    <location>
        <begin position="521"/>
        <end position="541"/>
    </location>
</feature>
<dbReference type="InterPro" id="IPR003974">
    <property type="entry name" value="K_chnl_volt-dep_Kv3"/>
</dbReference>
<keyword evidence="9" id="KW-0406">Ion transport</keyword>
<evidence type="ECO:0000313" key="16">
    <source>
        <dbReference type="Proteomes" id="UP000694888"/>
    </source>
</evidence>
<keyword evidence="3" id="KW-0633">Potassium transport</keyword>
<dbReference type="SUPFAM" id="SSF54695">
    <property type="entry name" value="POZ domain"/>
    <property type="match status" value="1"/>
</dbReference>
<dbReference type="PANTHER" id="PTHR11537:SF252">
    <property type="entry name" value="POTASSIUM VOLTAGE-GATED CHANNEL PROTEIN SHAW"/>
    <property type="match status" value="1"/>
</dbReference>
<evidence type="ECO:0000256" key="12">
    <source>
        <dbReference type="SAM" id="MobiDB-lite"/>
    </source>
</evidence>
<feature type="transmembrane region" description="Helical" evidence="13">
    <location>
        <begin position="296"/>
        <end position="314"/>
    </location>
</feature>
<keyword evidence="5" id="KW-0631">Potassium channel</keyword>
<dbReference type="PRINTS" id="PR01498">
    <property type="entry name" value="SHAWCHANNEL"/>
</dbReference>
<dbReference type="EMBL" id="L35766">
    <property type="protein sequence ID" value="AAA62590.1"/>
    <property type="molecule type" value="mRNA"/>
</dbReference>
<keyword evidence="7" id="KW-0630">Potassium</keyword>
<dbReference type="InterPro" id="IPR027359">
    <property type="entry name" value="Volt_channel_dom_sf"/>
</dbReference>
<keyword evidence="6" id="KW-0851">Voltage-gated channel</keyword>
<evidence type="ECO:0000313" key="15">
    <source>
        <dbReference type="EMBL" id="AAA62590.1"/>
    </source>
</evidence>
<reference evidence="15 17" key="1">
    <citation type="journal article" date="1994" name="Neuron">
        <title>A new class of noninactivating K+ channels from aplysia capable of contributing to the resting potential and firing patterns of neurons.</title>
        <authorList>
            <person name="Zhao B."/>
            <person name="Rassendren F."/>
            <person name="Kaang B.K."/>
            <person name="Furukawa Y."/>
            <person name="Kubo T."/>
            <person name="Kandel E.R."/>
        </authorList>
    </citation>
    <scope>NUCLEOTIDE SEQUENCE</scope>
    <source>
        <tissue evidence="15">Central nervous system</tissue>
    </source>
</reference>
<evidence type="ECO:0000256" key="13">
    <source>
        <dbReference type="SAM" id="Phobius"/>
    </source>
</evidence>
<evidence type="ECO:0000256" key="9">
    <source>
        <dbReference type="ARBA" id="ARBA00023065"/>
    </source>
</evidence>
<organism evidence="15">
    <name type="scientific">Aplysia californica</name>
    <name type="common">California sea hare</name>
    <dbReference type="NCBI Taxonomy" id="6500"/>
    <lineage>
        <taxon>Eukaryota</taxon>
        <taxon>Metazoa</taxon>
        <taxon>Spiralia</taxon>
        <taxon>Lophotrochozoa</taxon>
        <taxon>Mollusca</taxon>
        <taxon>Gastropoda</taxon>
        <taxon>Heterobranchia</taxon>
        <taxon>Euthyneura</taxon>
        <taxon>Tectipleura</taxon>
        <taxon>Aplysiida</taxon>
        <taxon>Aplysioidea</taxon>
        <taxon>Aplysiidae</taxon>
        <taxon>Aplysia</taxon>
    </lineage>
</organism>
<keyword evidence="10 13" id="KW-0472">Membrane</keyword>
<dbReference type="Gene3D" id="3.30.710.10">
    <property type="entry name" value="Potassium Channel Kv1.1, Chain A"/>
    <property type="match status" value="1"/>
</dbReference>
<feature type="transmembrane region" description="Helical" evidence="13">
    <location>
        <begin position="437"/>
        <end position="457"/>
    </location>
</feature>
<dbReference type="Pfam" id="PF00520">
    <property type="entry name" value="Ion_trans"/>
    <property type="match status" value="1"/>
</dbReference>
<dbReference type="Proteomes" id="UP000694888">
    <property type="component" value="Unplaced"/>
</dbReference>
<protein>
    <submittedName>
        <fullName evidence="15 17">Noninactivating potassium channel</fullName>
    </submittedName>
</protein>
<dbReference type="InterPro" id="IPR000210">
    <property type="entry name" value="BTB/POZ_dom"/>
</dbReference>
<dbReference type="PRINTS" id="PR01491">
    <property type="entry name" value="KVCHANNEL"/>
</dbReference>
<dbReference type="SMART" id="SM00225">
    <property type="entry name" value="BTB"/>
    <property type="match status" value="1"/>
</dbReference>
<evidence type="ECO:0000256" key="8">
    <source>
        <dbReference type="ARBA" id="ARBA00022989"/>
    </source>
</evidence>
<dbReference type="GO" id="GO:0001508">
    <property type="term" value="P:action potential"/>
    <property type="evidence" value="ECO:0007669"/>
    <property type="project" value="TreeGrafter"/>
</dbReference>
<evidence type="ECO:0000256" key="3">
    <source>
        <dbReference type="ARBA" id="ARBA00022538"/>
    </source>
</evidence>
<evidence type="ECO:0000256" key="5">
    <source>
        <dbReference type="ARBA" id="ARBA00022826"/>
    </source>
</evidence>
<evidence type="ECO:0000256" key="7">
    <source>
        <dbReference type="ARBA" id="ARBA00022958"/>
    </source>
</evidence>
<sequence length="577" mass="65575">MSTPAVDCQSDRIPLTRPRTGAVPTLRARVKRQATSSYLGSAGCENTPTRLEQADVFVEDGGDERILLNVGGVRHETHVSTLRTVPNSRLSRLAETHLENGGGRQEYFFDRHPSVFNSIIDFYRTRELHVPLEVCGAVVKRELDFWQINELEIKACCWRHYRSYIENQHILDSFNHSLLSQAVDVDLNILTGWKKLQWRVWLVLEYPRTSRLAMIYGVTSFLFVVTSIAGFCLETLPELRPKFLNVTTECEGGHSRELGRVMTSHEALNTLDIICTVFFTLELILRFIFAPDKRKFIFSLMNVIDLLALVPLYVQVIFTKSDNMQACYLNERFVIEIMFILRIIRMFRIFHLVKHYQALKVLVYAIKASIQELLMLFIFLLIGMLIFSTMIYYAERKNTTEGGDMFSTIPMGFWWSIITMTTVGYGDVYPTTPVGYIVGTACSVSGVLLVALTIPVISNNFTLFYRHVQSRAAIPRSRGGDSSECDSNFNSEFERSVTRKTSNDSNVLTFVNGHVTGIHFSGSKSRSQQSGGRWSQTGESASSVSVKKSASDYMFQRNRSFRAYSDDGVMYKGETVV</sequence>
<dbReference type="PRINTS" id="PR00169">
    <property type="entry name" value="KCHANNEL"/>
</dbReference>
<dbReference type="GeneID" id="100533376"/>